<dbReference type="GO" id="GO:0004764">
    <property type="term" value="F:shikimate 3-dehydrogenase (NADP+) activity"/>
    <property type="evidence" value="ECO:0007669"/>
    <property type="project" value="InterPro"/>
</dbReference>
<dbReference type="PANTHER" id="PTHR21089:SF1">
    <property type="entry name" value="BIFUNCTIONAL 3-DEHYDROQUINATE DEHYDRATASE_SHIKIMATE DEHYDROGENASE, CHLOROPLASTIC"/>
    <property type="match status" value="1"/>
</dbReference>
<dbReference type="GO" id="GO:0009423">
    <property type="term" value="P:chorismate biosynthetic process"/>
    <property type="evidence" value="ECO:0007669"/>
    <property type="project" value="TreeGrafter"/>
</dbReference>
<dbReference type="SUPFAM" id="SSF53223">
    <property type="entry name" value="Aminoacid dehydrogenase-like, N-terminal domain"/>
    <property type="match status" value="1"/>
</dbReference>
<dbReference type="InterPro" id="IPR036291">
    <property type="entry name" value="NAD(P)-bd_dom_sf"/>
</dbReference>
<dbReference type="InterPro" id="IPR013708">
    <property type="entry name" value="Shikimate_DH-bd_N"/>
</dbReference>
<accession>A0A9P7B2Z9</accession>
<dbReference type="Proteomes" id="UP000777482">
    <property type="component" value="Unassembled WGS sequence"/>
</dbReference>
<dbReference type="AlphaFoldDB" id="A0A9P7B2Z9"/>
<evidence type="ECO:0000313" key="3">
    <source>
        <dbReference type="Proteomes" id="UP000777482"/>
    </source>
</evidence>
<dbReference type="InterPro" id="IPR046346">
    <property type="entry name" value="Aminoacid_DH-like_N_sf"/>
</dbReference>
<dbReference type="Gene3D" id="3.40.50.720">
    <property type="entry name" value="NAD(P)-binding Rossmann-like Domain"/>
    <property type="match status" value="1"/>
</dbReference>
<proteinExistence type="predicted"/>
<keyword evidence="3" id="KW-1185">Reference proteome</keyword>
<dbReference type="Gene3D" id="3.40.50.10860">
    <property type="entry name" value="Leucine Dehydrogenase, chain A, domain 1"/>
    <property type="match status" value="1"/>
</dbReference>
<protein>
    <submittedName>
        <fullName evidence="2">3-dehydroquinate dehydratase (3-dehydroquinase)</fullName>
    </submittedName>
</protein>
<dbReference type="OrthoDB" id="204377at2759"/>
<gene>
    <name evidence="2" type="primary">ARO1_1</name>
    <name evidence="2" type="ORF">C6P46_000394</name>
</gene>
<evidence type="ECO:0000259" key="1">
    <source>
        <dbReference type="Pfam" id="PF08501"/>
    </source>
</evidence>
<organism evidence="2 3">
    <name type="scientific">Rhodotorula mucilaginosa</name>
    <name type="common">Yeast</name>
    <name type="synonym">Rhodotorula rubra</name>
    <dbReference type="NCBI Taxonomy" id="5537"/>
    <lineage>
        <taxon>Eukaryota</taxon>
        <taxon>Fungi</taxon>
        <taxon>Dikarya</taxon>
        <taxon>Basidiomycota</taxon>
        <taxon>Pucciniomycotina</taxon>
        <taxon>Microbotryomycetes</taxon>
        <taxon>Sporidiobolales</taxon>
        <taxon>Sporidiobolaceae</taxon>
        <taxon>Rhodotorula</taxon>
    </lineage>
</organism>
<name>A0A9P7B2Z9_RHOMI</name>
<dbReference type="InterPro" id="IPR022893">
    <property type="entry name" value="Shikimate_DH_fam"/>
</dbReference>
<dbReference type="PANTHER" id="PTHR21089">
    <property type="entry name" value="SHIKIMATE DEHYDROGENASE"/>
    <property type="match status" value="1"/>
</dbReference>
<sequence>MPSVDRPTSERRAFWLFGTPISHSLSPLAHNTVFEALDLPNHRFELHETASFHDASVLERIRSPTFGGGAVTMPHKVEALPYMDSLGDEVNEIGSMNTIVVTGHVEENGVRRPRLEGRNTDTEGIRRALLSTLAEEMRNRAQPFGEGKSAFIIGGGGTTRAAINALSKMGLSPIWLVNRDPTETASIIASPPFAKYDLRPLERIEQWTDEEAARVACGVGAIPSIAPQSEGEKLVYALAERIFSSTKKLAGGPRPFMEMAYKPHVTLMYSIAQRHGWRPIGGEFWPESKP</sequence>
<dbReference type="Pfam" id="PF08501">
    <property type="entry name" value="Shikimate_dh_N"/>
    <property type="match status" value="1"/>
</dbReference>
<comment type="caution">
    <text evidence="2">The sequence shown here is derived from an EMBL/GenBank/DDBJ whole genome shotgun (WGS) entry which is preliminary data.</text>
</comment>
<feature type="domain" description="Shikimate dehydrogenase substrate binding N-terminal" evidence="1">
    <location>
        <begin position="16"/>
        <end position="99"/>
    </location>
</feature>
<dbReference type="GO" id="GO:0019632">
    <property type="term" value="P:shikimate metabolic process"/>
    <property type="evidence" value="ECO:0007669"/>
    <property type="project" value="TreeGrafter"/>
</dbReference>
<reference evidence="2 3" key="1">
    <citation type="submission" date="2020-11" db="EMBL/GenBank/DDBJ databases">
        <title>Kefir isolates.</title>
        <authorList>
            <person name="Marcisauskas S."/>
            <person name="Kim Y."/>
            <person name="Blasche S."/>
        </authorList>
    </citation>
    <scope>NUCLEOTIDE SEQUENCE [LARGE SCALE GENOMIC DNA]</scope>
    <source>
        <strain evidence="2 3">KR</strain>
    </source>
</reference>
<dbReference type="EMBL" id="PUHQ01000102">
    <property type="protein sequence ID" value="KAG0656155.1"/>
    <property type="molecule type" value="Genomic_DNA"/>
</dbReference>
<evidence type="ECO:0000313" key="2">
    <source>
        <dbReference type="EMBL" id="KAG0656155.1"/>
    </source>
</evidence>
<dbReference type="SUPFAM" id="SSF51735">
    <property type="entry name" value="NAD(P)-binding Rossmann-fold domains"/>
    <property type="match status" value="1"/>
</dbReference>